<reference evidence="2" key="2">
    <citation type="submission" date="2018-05" db="EMBL/GenBank/DDBJ databases">
        <title>OpunRS2 (Oryza punctata Reference Sequence Version 2).</title>
        <authorList>
            <person name="Zhang J."/>
            <person name="Kudrna D."/>
            <person name="Lee S."/>
            <person name="Talag J."/>
            <person name="Welchert J."/>
            <person name="Wing R.A."/>
        </authorList>
    </citation>
    <scope>NUCLEOTIDE SEQUENCE [LARGE SCALE GENOMIC DNA]</scope>
</reference>
<evidence type="ECO:0000313" key="3">
    <source>
        <dbReference type="Proteomes" id="UP000026962"/>
    </source>
</evidence>
<dbReference type="AlphaFoldDB" id="A0A0E0MHF5"/>
<proteinExistence type="predicted"/>
<accession>A0A0E0MHF5</accession>
<feature type="transmembrane region" description="Helical" evidence="1">
    <location>
        <begin position="38"/>
        <end position="58"/>
    </location>
</feature>
<evidence type="ECO:0000313" key="2">
    <source>
        <dbReference type="EnsemblPlants" id="OPUNC11G17080.1"/>
    </source>
</evidence>
<protein>
    <submittedName>
        <fullName evidence="2">Uncharacterized protein</fullName>
    </submittedName>
</protein>
<dbReference type="HOGENOM" id="CLU_2762192_0_0_1"/>
<evidence type="ECO:0000256" key="1">
    <source>
        <dbReference type="SAM" id="Phobius"/>
    </source>
</evidence>
<keyword evidence="1" id="KW-1133">Transmembrane helix</keyword>
<dbReference type="Proteomes" id="UP000026962">
    <property type="component" value="Chromosome 11"/>
</dbReference>
<dbReference type="Gramene" id="OPUNC11G17080.1">
    <property type="protein sequence ID" value="OPUNC11G17080.1"/>
    <property type="gene ID" value="OPUNC11G17080"/>
</dbReference>
<sequence length="70" mass="7723">MPIATGEDVVSSSGDAARRGWSKLWVLFTRASRSMADWFDVTVMMAVMVMPFVTFRAVPSAAAKRGKRRA</sequence>
<keyword evidence="3" id="KW-1185">Reference proteome</keyword>
<keyword evidence="1" id="KW-0472">Membrane</keyword>
<reference evidence="2" key="1">
    <citation type="submission" date="2015-04" db="UniProtKB">
        <authorList>
            <consortium name="EnsemblPlants"/>
        </authorList>
    </citation>
    <scope>IDENTIFICATION</scope>
</reference>
<dbReference type="EnsemblPlants" id="OPUNC11G17080.1">
    <property type="protein sequence ID" value="OPUNC11G17080.1"/>
    <property type="gene ID" value="OPUNC11G17080"/>
</dbReference>
<name>A0A0E0MHF5_ORYPU</name>
<organism evidence="2">
    <name type="scientific">Oryza punctata</name>
    <name type="common">Red rice</name>
    <dbReference type="NCBI Taxonomy" id="4537"/>
    <lineage>
        <taxon>Eukaryota</taxon>
        <taxon>Viridiplantae</taxon>
        <taxon>Streptophyta</taxon>
        <taxon>Embryophyta</taxon>
        <taxon>Tracheophyta</taxon>
        <taxon>Spermatophyta</taxon>
        <taxon>Magnoliopsida</taxon>
        <taxon>Liliopsida</taxon>
        <taxon>Poales</taxon>
        <taxon>Poaceae</taxon>
        <taxon>BOP clade</taxon>
        <taxon>Oryzoideae</taxon>
        <taxon>Oryzeae</taxon>
        <taxon>Oryzinae</taxon>
        <taxon>Oryza</taxon>
    </lineage>
</organism>
<keyword evidence="1" id="KW-0812">Transmembrane</keyword>